<accession>A0AA35M4T2</accession>
<evidence type="ECO:0000313" key="2">
    <source>
        <dbReference type="EMBL" id="CAI6090520.1"/>
    </source>
</evidence>
<proteinExistence type="predicted"/>
<dbReference type="AlphaFoldDB" id="A0AA35M4T2"/>
<keyword evidence="3" id="KW-1185">Reference proteome</keyword>
<reference evidence="2" key="1">
    <citation type="submission" date="2023-01" db="EMBL/GenBank/DDBJ databases">
        <authorList>
            <person name="Piombo E."/>
        </authorList>
    </citation>
    <scope>NUCLEOTIDE SEQUENCE</scope>
</reference>
<feature type="region of interest" description="Disordered" evidence="1">
    <location>
        <begin position="1"/>
        <end position="28"/>
    </location>
</feature>
<comment type="caution">
    <text evidence="2">The sequence shown here is derived from an EMBL/GenBank/DDBJ whole genome shotgun (WGS) entry which is preliminary data.</text>
</comment>
<evidence type="ECO:0000256" key="1">
    <source>
        <dbReference type="SAM" id="MobiDB-lite"/>
    </source>
</evidence>
<dbReference type="Proteomes" id="UP001160390">
    <property type="component" value="Unassembled WGS sequence"/>
</dbReference>
<dbReference type="EMBL" id="CABFNP030001012">
    <property type="protein sequence ID" value="CAI6090520.1"/>
    <property type="molecule type" value="Genomic_DNA"/>
</dbReference>
<sequence>MPESPQHWPPRRQLDHESLPVPPQQRARIVHRPPGNIILPRVRRNPRGRGRRSPLPHVRVVVVQALRRGDHEPVPQQQFRVRLHAVVVEHLLARPMAPAHAQLAGVLAAALPELPARLDRHVVVPDIEERQQDGEVVHPDTRGEGLGRRRREHEAGPEAPAREDAVRPLVQLHSYSADEVALLVGVVQSQQGRDVLVLPLHVAPDLLQPDFDVGPLQQLRLVLAPERRQRPAYLIARLRQGLDVRPPERVPAAKVLPDKK</sequence>
<name>A0AA35M4T2_9HYPO</name>
<gene>
    <name evidence="2" type="ORF">CCHLO57077_00001750</name>
</gene>
<feature type="non-terminal residue" evidence="2">
    <location>
        <position position="260"/>
    </location>
</feature>
<feature type="region of interest" description="Disordered" evidence="1">
    <location>
        <begin position="129"/>
        <end position="163"/>
    </location>
</feature>
<organism evidence="2 3">
    <name type="scientific">Clonostachys chloroleuca</name>
    <dbReference type="NCBI Taxonomy" id="1926264"/>
    <lineage>
        <taxon>Eukaryota</taxon>
        <taxon>Fungi</taxon>
        <taxon>Dikarya</taxon>
        <taxon>Ascomycota</taxon>
        <taxon>Pezizomycotina</taxon>
        <taxon>Sordariomycetes</taxon>
        <taxon>Hypocreomycetidae</taxon>
        <taxon>Hypocreales</taxon>
        <taxon>Bionectriaceae</taxon>
        <taxon>Clonostachys</taxon>
    </lineage>
</organism>
<evidence type="ECO:0000313" key="3">
    <source>
        <dbReference type="Proteomes" id="UP001160390"/>
    </source>
</evidence>
<protein>
    <submittedName>
        <fullName evidence="2">Uncharacterized protein</fullName>
    </submittedName>
</protein>